<evidence type="ECO:0000313" key="1">
    <source>
        <dbReference type="EMBL" id="JAH81268.1"/>
    </source>
</evidence>
<reference evidence="1" key="1">
    <citation type="submission" date="2014-11" db="EMBL/GenBank/DDBJ databases">
        <authorList>
            <person name="Amaro Gonzalez C."/>
        </authorList>
    </citation>
    <scope>NUCLEOTIDE SEQUENCE</scope>
</reference>
<dbReference type="AlphaFoldDB" id="A0A0E9VVL0"/>
<sequence>MTACIQHVAGTVMKPPCSQADVEGGTYRRILGLQAGLKATDAAGLQ</sequence>
<protein>
    <submittedName>
        <fullName evidence="1">Uncharacterized protein</fullName>
    </submittedName>
</protein>
<reference evidence="1" key="2">
    <citation type="journal article" date="2015" name="Fish Shellfish Immunol.">
        <title>Early steps in the European eel (Anguilla anguilla)-Vibrio vulnificus interaction in the gills: Role of the RtxA13 toxin.</title>
        <authorList>
            <person name="Callol A."/>
            <person name="Pajuelo D."/>
            <person name="Ebbesson L."/>
            <person name="Teles M."/>
            <person name="MacKenzie S."/>
            <person name="Amaro C."/>
        </authorList>
    </citation>
    <scope>NUCLEOTIDE SEQUENCE</scope>
</reference>
<organism evidence="1">
    <name type="scientific">Anguilla anguilla</name>
    <name type="common">European freshwater eel</name>
    <name type="synonym">Muraena anguilla</name>
    <dbReference type="NCBI Taxonomy" id="7936"/>
    <lineage>
        <taxon>Eukaryota</taxon>
        <taxon>Metazoa</taxon>
        <taxon>Chordata</taxon>
        <taxon>Craniata</taxon>
        <taxon>Vertebrata</taxon>
        <taxon>Euteleostomi</taxon>
        <taxon>Actinopterygii</taxon>
        <taxon>Neopterygii</taxon>
        <taxon>Teleostei</taxon>
        <taxon>Anguilliformes</taxon>
        <taxon>Anguillidae</taxon>
        <taxon>Anguilla</taxon>
    </lineage>
</organism>
<name>A0A0E9VVL0_ANGAN</name>
<dbReference type="EMBL" id="GBXM01027309">
    <property type="protein sequence ID" value="JAH81268.1"/>
    <property type="molecule type" value="Transcribed_RNA"/>
</dbReference>
<accession>A0A0E9VVL0</accession>
<proteinExistence type="predicted"/>